<reference evidence="2" key="1">
    <citation type="submission" date="2020-04" db="EMBL/GenBank/DDBJ databases">
        <authorList>
            <person name="Zhang T."/>
        </authorList>
    </citation>
    <scope>NUCLEOTIDE SEQUENCE</scope>
    <source>
        <strain evidence="2">HKST-UBA09</strain>
    </source>
</reference>
<dbReference type="Proteomes" id="UP000714915">
    <property type="component" value="Unassembled WGS sequence"/>
</dbReference>
<dbReference type="InterPro" id="IPR019554">
    <property type="entry name" value="Soluble_ligand-bd"/>
</dbReference>
<proteinExistence type="predicted"/>
<sequence>MKKKIVVQNIALTFVALLFLFGFVLAYKYQNQDIPQIQFTKAPEFDFLDTDYAYISGAVTKPGVYEINQSTRIIDLVMMAQGFNNNTDEAFVAKSINLAKLVEDSEHIFIPAKETVVKKDNVTDQDTQSTNALININTASSTELETLPGVGSATASKIINNRPYNKINDLLKVKGIGQATLDKISPLVSL</sequence>
<name>A0A955LAS5_9BACT</name>
<dbReference type="InterPro" id="IPR051675">
    <property type="entry name" value="Endo/Exo/Phosphatase_dom_1"/>
</dbReference>
<dbReference type="EMBL" id="JAGQLF010000045">
    <property type="protein sequence ID" value="MCA9387083.1"/>
    <property type="molecule type" value="Genomic_DNA"/>
</dbReference>
<dbReference type="AlphaFoldDB" id="A0A955LAS5"/>
<protein>
    <submittedName>
        <fullName evidence="2">ComEA family DNA-binding protein</fullName>
    </submittedName>
</protein>
<feature type="domain" description="Soluble ligand binding" evidence="1">
    <location>
        <begin position="53"/>
        <end position="89"/>
    </location>
</feature>
<dbReference type="GO" id="GO:0015627">
    <property type="term" value="C:type II protein secretion system complex"/>
    <property type="evidence" value="ECO:0007669"/>
    <property type="project" value="TreeGrafter"/>
</dbReference>
<dbReference type="Pfam" id="PF10531">
    <property type="entry name" value="SLBB"/>
    <property type="match status" value="1"/>
</dbReference>
<dbReference type="Gene3D" id="1.10.150.320">
    <property type="entry name" value="Photosystem II 12 kDa extrinsic protein"/>
    <property type="match status" value="1"/>
</dbReference>
<evidence type="ECO:0000313" key="3">
    <source>
        <dbReference type="Proteomes" id="UP000714915"/>
    </source>
</evidence>
<dbReference type="SUPFAM" id="SSF47781">
    <property type="entry name" value="RuvA domain 2-like"/>
    <property type="match status" value="1"/>
</dbReference>
<dbReference type="GO" id="GO:0003677">
    <property type="term" value="F:DNA binding"/>
    <property type="evidence" value="ECO:0007669"/>
    <property type="project" value="UniProtKB-KW"/>
</dbReference>
<reference evidence="2" key="2">
    <citation type="journal article" date="2021" name="Microbiome">
        <title>Successional dynamics and alternative stable states in a saline activated sludge microbial community over 9 years.</title>
        <authorList>
            <person name="Wang Y."/>
            <person name="Ye J."/>
            <person name="Ju F."/>
            <person name="Liu L."/>
            <person name="Boyd J.A."/>
            <person name="Deng Y."/>
            <person name="Parks D.H."/>
            <person name="Jiang X."/>
            <person name="Yin X."/>
            <person name="Woodcroft B.J."/>
            <person name="Tyson G.W."/>
            <person name="Hugenholtz P."/>
            <person name="Polz M.F."/>
            <person name="Zhang T."/>
        </authorList>
    </citation>
    <scope>NUCLEOTIDE SEQUENCE</scope>
    <source>
        <strain evidence="2">HKST-UBA09</strain>
    </source>
</reference>
<organism evidence="2 3">
    <name type="scientific">Candidatus Dojkabacteria bacterium</name>
    <dbReference type="NCBI Taxonomy" id="2099670"/>
    <lineage>
        <taxon>Bacteria</taxon>
        <taxon>Candidatus Dojkabacteria</taxon>
    </lineage>
</organism>
<evidence type="ECO:0000259" key="1">
    <source>
        <dbReference type="Pfam" id="PF10531"/>
    </source>
</evidence>
<dbReference type="Pfam" id="PF12836">
    <property type="entry name" value="HHH_3"/>
    <property type="match status" value="1"/>
</dbReference>
<gene>
    <name evidence="2" type="ORF">KC669_03550</name>
</gene>
<accession>A0A955LAS5</accession>
<dbReference type="InterPro" id="IPR010994">
    <property type="entry name" value="RuvA_2-like"/>
</dbReference>
<keyword evidence="2" id="KW-0238">DNA-binding</keyword>
<dbReference type="PANTHER" id="PTHR21180:SF32">
    <property type="entry name" value="ENDONUCLEASE_EXONUCLEASE_PHOSPHATASE FAMILY DOMAIN-CONTAINING PROTEIN 1"/>
    <property type="match status" value="1"/>
</dbReference>
<evidence type="ECO:0000313" key="2">
    <source>
        <dbReference type="EMBL" id="MCA9387083.1"/>
    </source>
</evidence>
<dbReference type="GO" id="GO:0015628">
    <property type="term" value="P:protein secretion by the type II secretion system"/>
    <property type="evidence" value="ECO:0007669"/>
    <property type="project" value="TreeGrafter"/>
</dbReference>
<dbReference type="PANTHER" id="PTHR21180">
    <property type="entry name" value="ENDONUCLEASE/EXONUCLEASE/PHOSPHATASE FAMILY DOMAIN-CONTAINING PROTEIN 1"/>
    <property type="match status" value="1"/>
</dbReference>
<comment type="caution">
    <text evidence="2">The sequence shown here is derived from an EMBL/GenBank/DDBJ whole genome shotgun (WGS) entry which is preliminary data.</text>
</comment>